<feature type="domain" description="DNA methylase N-4/N-6" evidence="4">
    <location>
        <begin position="4"/>
        <end position="57"/>
    </location>
</feature>
<evidence type="ECO:0000256" key="3">
    <source>
        <dbReference type="ARBA" id="ARBA00022747"/>
    </source>
</evidence>
<reference evidence="6" key="2">
    <citation type="submission" date="2022-11" db="EMBL/GenBank/DDBJ databases">
        <title>Streptococcus macedonicus and Acinetobacter baumannii: co-inhabitants of the cheese production environment.</title>
        <authorList>
            <person name="Johnson J."/>
        </authorList>
    </citation>
    <scope>NUCLEOTIDE SEQUENCE</scope>
    <source>
        <strain evidence="6">E37</strain>
    </source>
</reference>
<dbReference type="EMBL" id="CP113440">
    <property type="protein sequence ID" value="WAK62436.1"/>
    <property type="molecule type" value="Genomic_DNA"/>
</dbReference>
<dbReference type="InterPro" id="IPR029063">
    <property type="entry name" value="SAM-dependent_MTases_sf"/>
</dbReference>
<reference evidence="8" key="4">
    <citation type="submission" date="2023-07" db="EMBL/GenBank/DDBJ databases">
        <title>Streptococcus macedonicus and Acinetobacter baumannii: co-inhabitants of the cheese production environment.</title>
        <authorList>
            <person name="Johnson J."/>
            <person name="Curtin C."/>
            <person name="Waite-Cusic J."/>
        </authorList>
    </citation>
    <scope>NUCLEOTIDE SEQUENCE [LARGE SCALE GENOMIC DNA]</scope>
    <source>
        <strain evidence="8">E28</strain>
    </source>
</reference>
<dbReference type="Proteomes" id="UP001156410">
    <property type="component" value="Chromosome"/>
</dbReference>
<keyword evidence="2" id="KW-0808">Transferase</keyword>
<evidence type="ECO:0000256" key="2">
    <source>
        <dbReference type="ARBA" id="ARBA00022679"/>
    </source>
</evidence>
<organism evidence="6 7">
    <name type="scientific">Streptococcus macedonicus</name>
    <name type="common">Streptococcus gallolyticus macedonicus</name>
    <dbReference type="NCBI Taxonomy" id="59310"/>
    <lineage>
        <taxon>Bacteria</taxon>
        <taxon>Bacillati</taxon>
        <taxon>Bacillota</taxon>
        <taxon>Bacilli</taxon>
        <taxon>Lactobacillales</taxon>
        <taxon>Streptococcaceae</taxon>
        <taxon>Streptococcus</taxon>
    </lineage>
</organism>
<dbReference type="AlphaFoldDB" id="A0AA47IK35"/>
<evidence type="ECO:0000313" key="5">
    <source>
        <dbReference type="EMBL" id="MCW8678267.1"/>
    </source>
</evidence>
<reference evidence="5" key="5">
    <citation type="submission" date="2024-05" db="EMBL/GenBank/DDBJ databases">
        <title>Streptococcus macedonicus and Acinetobacter baumannii: co-inhabitants of the cheese production environment.</title>
        <authorList>
            <person name="Johnson J."/>
            <person name="Curtin C."/>
            <person name="Waite-Cusic J."/>
        </authorList>
    </citation>
    <scope>NUCLEOTIDE SEQUENCE</scope>
    <source>
        <strain evidence="5">E28</strain>
    </source>
</reference>
<reference evidence="6" key="3">
    <citation type="submission" date="2022-11" db="EMBL/GenBank/DDBJ databases">
        <authorList>
            <person name="Johnson J.D."/>
        </authorList>
    </citation>
    <scope>NUCLEOTIDE SEQUENCE</scope>
    <source>
        <strain evidence="5">E28</strain>
        <strain evidence="6">E37</strain>
    </source>
</reference>
<dbReference type="Pfam" id="PF01555">
    <property type="entry name" value="N6_N4_Mtase"/>
    <property type="match status" value="1"/>
</dbReference>
<dbReference type="EMBL" id="JAPHJC010000026">
    <property type="protein sequence ID" value="MCW8678267.1"/>
    <property type="molecule type" value="Genomic_DNA"/>
</dbReference>
<sequence length="103" mass="11289">MAIFTNPKPSALIKYLLDAATYDEKGATILDFFAESATTADAVMQLNAEDGGNRQFIMVQLPEPTFTQNSDGTKVARKGSESAFKAGYQSIDEIRIKGYKKTE</sequence>
<keyword evidence="1 6" id="KW-0489">Methyltransferase</keyword>
<dbReference type="GO" id="GO:0009307">
    <property type="term" value="P:DNA restriction-modification system"/>
    <property type="evidence" value="ECO:0007669"/>
    <property type="project" value="UniProtKB-KW"/>
</dbReference>
<evidence type="ECO:0000313" key="6">
    <source>
        <dbReference type="EMBL" id="WAK62436.1"/>
    </source>
</evidence>
<keyword evidence="3" id="KW-0680">Restriction system</keyword>
<dbReference type="GO" id="GO:0003677">
    <property type="term" value="F:DNA binding"/>
    <property type="evidence" value="ECO:0007669"/>
    <property type="project" value="InterPro"/>
</dbReference>
<keyword evidence="8" id="KW-1185">Reference proteome</keyword>
<evidence type="ECO:0000313" key="8">
    <source>
        <dbReference type="Proteomes" id="UP001209889"/>
    </source>
</evidence>
<dbReference type="GO" id="GO:0008170">
    <property type="term" value="F:N-methyltransferase activity"/>
    <property type="evidence" value="ECO:0007669"/>
    <property type="project" value="InterPro"/>
</dbReference>
<dbReference type="SUPFAM" id="SSF53335">
    <property type="entry name" value="S-adenosyl-L-methionine-dependent methyltransferases"/>
    <property type="match status" value="1"/>
</dbReference>
<dbReference type="Proteomes" id="UP001209889">
    <property type="component" value="Unassembled WGS sequence"/>
</dbReference>
<evidence type="ECO:0000313" key="7">
    <source>
        <dbReference type="Proteomes" id="UP001156410"/>
    </source>
</evidence>
<reference evidence="8" key="1">
    <citation type="submission" date="2022-11" db="EMBL/GenBank/DDBJ databases">
        <title>Streptococcus macedonicus and Acinetobacter baumannii: co-inhabitants of the cheese production environment.</title>
        <authorList>
            <person name="Johnson J."/>
            <person name="Curtin C."/>
            <person name="Waite-Cusic J."/>
        </authorList>
    </citation>
    <scope>NUCLEOTIDE SEQUENCE [LARGE SCALE GENOMIC DNA]</scope>
    <source>
        <strain evidence="8">E28</strain>
    </source>
</reference>
<proteinExistence type="predicted"/>
<accession>A0AA47IK35</accession>
<gene>
    <name evidence="6" type="ORF">OQG81_06730</name>
    <name evidence="5" type="ORF">OQH01_07090</name>
</gene>
<dbReference type="RefSeq" id="WP_044563056.1">
    <property type="nucleotide sequence ID" value="NZ_CP113440.1"/>
</dbReference>
<name>A0AA47IK35_STRMC</name>
<evidence type="ECO:0000256" key="1">
    <source>
        <dbReference type="ARBA" id="ARBA00022603"/>
    </source>
</evidence>
<protein>
    <submittedName>
        <fullName evidence="6">DNA methyltransferase</fullName>
    </submittedName>
    <submittedName>
        <fullName evidence="5">Site-specific DNA-methyltransferase</fullName>
    </submittedName>
</protein>
<dbReference type="Gene3D" id="3.40.50.150">
    <property type="entry name" value="Vaccinia Virus protein VP39"/>
    <property type="match status" value="1"/>
</dbReference>
<dbReference type="GO" id="GO:0032259">
    <property type="term" value="P:methylation"/>
    <property type="evidence" value="ECO:0007669"/>
    <property type="project" value="UniProtKB-KW"/>
</dbReference>
<evidence type="ECO:0000259" key="4">
    <source>
        <dbReference type="Pfam" id="PF01555"/>
    </source>
</evidence>
<dbReference type="InterPro" id="IPR002941">
    <property type="entry name" value="DNA_methylase_N4/N6"/>
</dbReference>